<reference evidence="2" key="1">
    <citation type="journal article" date="2023" name="Science">
        <title>Genome structures resolve the early diversification of teleost fishes.</title>
        <authorList>
            <person name="Parey E."/>
            <person name="Louis A."/>
            <person name="Montfort J."/>
            <person name="Bouchez O."/>
            <person name="Roques C."/>
            <person name="Iampietro C."/>
            <person name="Lluch J."/>
            <person name="Castinel A."/>
            <person name="Donnadieu C."/>
            <person name="Desvignes T."/>
            <person name="Floi Bucao C."/>
            <person name="Jouanno E."/>
            <person name="Wen M."/>
            <person name="Mejri S."/>
            <person name="Dirks R."/>
            <person name="Jansen H."/>
            <person name="Henkel C."/>
            <person name="Chen W.J."/>
            <person name="Zahm M."/>
            <person name="Cabau C."/>
            <person name="Klopp C."/>
            <person name="Thompson A.W."/>
            <person name="Robinson-Rechavi M."/>
            <person name="Braasch I."/>
            <person name="Lecointre G."/>
            <person name="Bobe J."/>
            <person name="Postlethwait J.H."/>
            <person name="Berthelot C."/>
            <person name="Roest Crollius H."/>
            <person name="Guiguen Y."/>
        </authorList>
    </citation>
    <scope>NUCLEOTIDE SEQUENCE</scope>
    <source>
        <strain evidence="2">WJC10195</strain>
    </source>
</reference>
<name>A0A9Q1E993_SYNKA</name>
<accession>A0A9Q1E993</accession>
<feature type="region of interest" description="Disordered" evidence="1">
    <location>
        <begin position="1"/>
        <end position="20"/>
    </location>
</feature>
<dbReference type="EMBL" id="JAINUF010000021">
    <property type="protein sequence ID" value="KAJ8334550.1"/>
    <property type="molecule type" value="Genomic_DNA"/>
</dbReference>
<dbReference type="Proteomes" id="UP001152622">
    <property type="component" value="Chromosome 21"/>
</dbReference>
<evidence type="ECO:0000256" key="1">
    <source>
        <dbReference type="SAM" id="MobiDB-lite"/>
    </source>
</evidence>
<dbReference type="AlphaFoldDB" id="A0A9Q1E993"/>
<feature type="region of interest" description="Disordered" evidence="1">
    <location>
        <begin position="47"/>
        <end position="83"/>
    </location>
</feature>
<organism evidence="2 3">
    <name type="scientific">Synaphobranchus kaupii</name>
    <name type="common">Kaup's arrowtooth eel</name>
    <dbReference type="NCBI Taxonomy" id="118154"/>
    <lineage>
        <taxon>Eukaryota</taxon>
        <taxon>Metazoa</taxon>
        <taxon>Chordata</taxon>
        <taxon>Craniata</taxon>
        <taxon>Vertebrata</taxon>
        <taxon>Euteleostomi</taxon>
        <taxon>Actinopterygii</taxon>
        <taxon>Neopterygii</taxon>
        <taxon>Teleostei</taxon>
        <taxon>Anguilliformes</taxon>
        <taxon>Synaphobranchidae</taxon>
        <taxon>Synaphobranchus</taxon>
    </lineage>
</organism>
<protein>
    <submittedName>
        <fullName evidence="2">Uncharacterized protein</fullName>
    </submittedName>
</protein>
<evidence type="ECO:0000313" key="3">
    <source>
        <dbReference type="Proteomes" id="UP001152622"/>
    </source>
</evidence>
<gene>
    <name evidence="2" type="ORF">SKAU_G00401890</name>
</gene>
<proteinExistence type="predicted"/>
<comment type="caution">
    <text evidence="2">The sequence shown here is derived from an EMBL/GenBank/DDBJ whole genome shotgun (WGS) entry which is preliminary data.</text>
</comment>
<evidence type="ECO:0000313" key="2">
    <source>
        <dbReference type="EMBL" id="KAJ8334550.1"/>
    </source>
</evidence>
<keyword evidence="3" id="KW-1185">Reference proteome</keyword>
<feature type="compositionally biased region" description="Polar residues" evidence="1">
    <location>
        <begin position="73"/>
        <end position="83"/>
    </location>
</feature>
<sequence>MSSSRQPGSLGANERPVLHRPRHFRGQFQADLSPVLSPDISRAVARETRQDGCAAASAPVIRAGAHPARELSARSQPPAQTRG</sequence>